<dbReference type="AlphaFoldDB" id="A0AA86SX05"/>
<evidence type="ECO:0000313" key="2">
    <source>
        <dbReference type="Proteomes" id="UP001189624"/>
    </source>
</evidence>
<dbReference type="Gramene" id="rna-AYBTSS11_LOCUS15515">
    <property type="protein sequence ID" value="CAJ1952844.1"/>
    <property type="gene ID" value="gene-AYBTSS11_LOCUS15515"/>
</dbReference>
<sequence>MASLRLGGVNFVGEKACGANFRGWLNLPSPSILKSPDIYGSVEKHKLCRSKVEKMLPLKINVWECNTTAIQNGYLFMMVNYLFLRIIELFKYKFL</sequence>
<dbReference type="EMBL" id="OY731401">
    <property type="protein sequence ID" value="CAJ1952844.1"/>
    <property type="molecule type" value="Genomic_DNA"/>
</dbReference>
<dbReference type="Proteomes" id="UP001189624">
    <property type="component" value="Chromosome 4"/>
</dbReference>
<evidence type="ECO:0000313" key="1">
    <source>
        <dbReference type="EMBL" id="CAJ1952844.1"/>
    </source>
</evidence>
<name>A0AA86SX05_9FABA</name>
<reference evidence="1" key="1">
    <citation type="submission" date="2023-10" db="EMBL/GenBank/DDBJ databases">
        <authorList>
            <person name="Domelevo Entfellner J.-B."/>
        </authorList>
    </citation>
    <scope>NUCLEOTIDE SEQUENCE</scope>
</reference>
<gene>
    <name evidence="1" type="ORF">AYBTSS11_LOCUS15515</name>
</gene>
<accession>A0AA86SX05</accession>
<proteinExistence type="predicted"/>
<protein>
    <submittedName>
        <fullName evidence="1">Uncharacterized protein</fullName>
    </submittedName>
</protein>
<keyword evidence="2" id="KW-1185">Reference proteome</keyword>
<organism evidence="1 2">
    <name type="scientific">Sphenostylis stenocarpa</name>
    <dbReference type="NCBI Taxonomy" id="92480"/>
    <lineage>
        <taxon>Eukaryota</taxon>
        <taxon>Viridiplantae</taxon>
        <taxon>Streptophyta</taxon>
        <taxon>Embryophyta</taxon>
        <taxon>Tracheophyta</taxon>
        <taxon>Spermatophyta</taxon>
        <taxon>Magnoliopsida</taxon>
        <taxon>eudicotyledons</taxon>
        <taxon>Gunneridae</taxon>
        <taxon>Pentapetalae</taxon>
        <taxon>rosids</taxon>
        <taxon>fabids</taxon>
        <taxon>Fabales</taxon>
        <taxon>Fabaceae</taxon>
        <taxon>Papilionoideae</taxon>
        <taxon>50 kb inversion clade</taxon>
        <taxon>NPAAA clade</taxon>
        <taxon>indigoferoid/millettioid clade</taxon>
        <taxon>Phaseoleae</taxon>
        <taxon>Sphenostylis</taxon>
    </lineage>
</organism>